<evidence type="ECO:0000313" key="2">
    <source>
        <dbReference type="Proteomes" id="UP000294678"/>
    </source>
</evidence>
<reference evidence="1 2" key="1">
    <citation type="submission" date="2019-03" db="EMBL/GenBank/DDBJ databases">
        <title>Genomic Encyclopedia of Type Strains, Phase IV (KMG-IV): sequencing the most valuable type-strain genomes for metagenomic binning, comparative biology and taxonomic classification.</title>
        <authorList>
            <person name="Goeker M."/>
        </authorList>
    </citation>
    <scope>NUCLEOTIDE SEQUENCE [LARGE SCALE GENOMIC DNA]</scope>
    <source>
        <strain evidence="1 2">DSM 100055</strain>
    </source>
</reference>
<accession>A0AA46DXX2</accession>
<dbReference type="RefSeq" id="WP_134113312.1">
    <property type="nucleotide sequence ID" value="NZ_SOBG01000006.1"/>
</dbReference>
<comment type="caution">
    <text evidence="1">The sequence shown here is derived from an EMBL/GenBank/DDBJ whole genome shotgun (WGS) entry which is preliminary data.</text>
</comment>
<dbReference type="EMBL" id="SOBG01000006">
    <property type="protein sequence ID" value="TDT69099.1"/>
    <property type="molecule type" value="Genomic_DNA"/>
</dbReference>
<dbReference type="Proteomes" id="UP000294678">
    <property type="component" value="Unassembled WGS sequence"/>
</dbReference>
<gene>
    <name evidence="1" type="ORF">EV215_1441</name>
</gene>
<dbReference type="AlphaFoldDB" id="A0AA46DXX2"/>
<protein>
    <submittedName>
        <fullName evidence="1">Uncharacterized protein</fullName>
    </submittedName>
</protein>
<proteinExistence type="predicted"/>
<organism evidence="1 2">
    <name type="scientific">Hypnocyclicus thermotrophus</name>
    <dbReference type="NCBI Taxonomy" id="1627895"/>
    <lineage>
        <taxon>Bacteria</taxon>
        <taxon>Fusobacteriati</taxon>
        <taxon>Fusobacteriota</taxon>
        <taxon>Fusobacteriia</taxon>
        <taxon>Fusobacteriales</taxon>
        <taxon>Fusobacteriaceae</taxon>
        <taxon>Hypnocyclicus</taxon>
    </lineage>
</organism>
<sequence length="94" mass="11227">MVKDLKEQILKLSKRIEEEFGIEILEELTEFFEEEEYANLLLDIKVKKIKLFGDKDELSFVGFYLGDYHITFNFEYGEDEEGPYYDVEVEIINV</sequence>
<keyword evidence="2" id="KW-1185">Reference proteome</keyword>
<evidence type="ECO:0000313" key="1">
    <source>
        <dbReference type="EMBL" id="TDT69099.1"/>
    </source>
</evidence>
<name>A0AA46DXX2_9FUSO</name>